<dbReference type="GO" id="GO:0043161">
    <property type="term" value="P:proteasome-mediated ubiquitin-dependent protein catabolic process"/>
    <property type="evidence" value="ECO:0007669"/>
    <property type="project" value="TreeGrafter"/>
</dbReference>
<keyword evidence="2" id="KW-1185">Reference proteome</keyword>
<evidence type="ECO:0008006" key="3">
    <source>
        <dbReference type="Google" id="ProtNLM"/>
    </source>
</evidence>
<dbReference type="GO" id="GO:0000109">
    <property type="term" value="C:nucleotide-excision repair complex"/>
    <property type="evidence" value="ECO:0007669"/>
    <property type="project" value="TreeGrafter"/>
</dbReference>
<gene>
    <name evidence="1" type="ORF">DILT_LOCUS15156</name>
</gene>
<dbReference type="OrthoDB" id="361494at2759"/>
<evidence type="ECO:0000313" key="2">
    <source>
        <dbReference type="Proteomes" id="UP000281553"/>
    </source>
</evidence>
<dbReference type="PANTHER" id="PTHR46202:SF1">
    <property type="entry name" value="DNA EXCISION REPAIR PROTEIN ERCC-8"/>
    <property type="match status" value="1"/>
</dbReference>
<organism evidence="1 2">
    <name type="scientific">Dibothriocephalus latus</name>
    <name type="common">Fish tapeworm</name>
    <name type="synonym">Diphyllobothrium latum</name>
    <dbReference type="NCBI Taxonomy" id="60516"/>
    <lineage>
        <taxon>Eukaryota</taxon>
        <taxon>Metazoa</taxon>
        <taxon>Spiralia</taxon>
        <taxon>Lophotrochozoa</taxon>
        <taxon>Platyhelminthes</taxon>
        <taxon>Cestoda</taxon>
        <taxon>Eucestoda</taxon>
        <taxon>Diphyllobothriidea</taxon>
        <taxon>Diphyllobothriidae</taxon>
        <taxon>Dibothriocephalus</taxon>
    </lineage>
</organism>
<dbReference type="GO" id="GO:0031464">
    <property type="term" value="C:Cul4A-RING E3 ubiquitin ligase complex"/>
    <property type="evidence" value="ECO:0007669"/>
    <property type="project" value="TreeGrafter"/>
</dbReference>
<dbReference type="InterPro" id="IPR015943">
    <property type="entry name" value="WD40/YVTN_repeat-like_dom_sf"/>
</dbReference>
<dbReference type="EMBL" id="UYRU01077614">
    <property type="protein sequence ID" value="VDN28296.1"/>
    <property type="molecule type" value="Genomic_DNA"/>
</dbReference>
<protein>
    <recommendedName>
        <fullName evidence="3">Peroxin-7</fullName>
    </recommendedName>
</protein>
<dbReference type="AlphaFoldDB" id="A0A3P7QC53"/>
<sequence length="170" mass="18773">MHDFWRCECNLSTYANFIARLREEAVEQLDVNYSIQFDPSQRTSSIDITLDDCVDLVETAEPISWAALSPAAVEHNLIAVALMQSCDRQAILVDPVIGAPALSLRGGHTDSRLSQIVWSARSSFIVITAGHDGRVLFWDIRLPSKPIDSLDNTSAPGYSSYSHDGESFCI</sequence>
<dbReference type="Proteomes" id="UP000281553">
    <property type="component" value="Unassembled WGS sequence"/>
</dbReference>
<accession>A0A3P7QC53</accession>
<dbReference type="GO" id="GO:0006283">
    <property type="term" value="P:transcription-coupled nucleotide-excision repair"/>
    <property type="evidence" value="ECO:0007669"/>
    <property type="project" value="InterPro"/>
</dbReference>
<reference evidence="1 2" key="1">
    <citation type="submission" date="2018-11" db="EMBL/GenBank/DDBJ databases">
        <authorList>
            <consortium name="Pathogen Informatics"/>
        </authorList>
    </citation>
    <scope>NUCLEOTIDE SEQUENCE [LARGE SCALE GENOMIC DNA]</scope>
</reference>
<name>A0A3P7QC53_DIBLA</name>
<dbReference type="GO" id="GO:0000209">
    <property type="term" value="P:protein polyubiquitination"/>
    <property type="evidence" value="ECO:0007669"/>
    <property type="project" value="TreeGrafter"/>
</dbReference>
<evidence type="ECO:0000313" key="1">
    <source>
        <dbReference type="EMBL" id="VDN28296.1"/>
    </source>
</evidence>
<dbReference type="Gene3D" id="2.130.10.10">
    <property type="entry name" value="YVTN repeat-like/Quinoprotein amine dehydrogenase"/>
    <property type="match status" value="1"/>
</dbReference>
<dbReference type="PANTHER" id="PTHR46202">
    <property type="entry name" value="DNA EXCISION REPAIR PROTEIN ERCC-8"/>
    <property type="match status" value="1"/>
</dbReference>
<dbReference type="SUPFAM" id="SSF50960">
    <property type="entry name" value="TolB, C-terminal domain"/>
    <property type="match status" value="1"/>
</dbReference>
<dbReference type="InterPro" id="IPR042238">
    <property type="entry name" value="Rad28/ERCC8/Ckn1/ATCSA-1"/>
</dbReference>
<proteinExistence type="predicted"/>